<dbReference type="Gene3D" id="1.10.245.10">
    <property type="entry name" value="SWIB/MDM2 domain"/>
    <property type="match status" value="1"/>
</dbReference>
<dbReference type="InterPro" id="IPR036885">
    <property type="entry name" value="SWIB_MDM2_dom_sf"/>
</dbReference>
<evidence type="ECO:0000313" key="4">
    <source>
        <dbReference type="Proteomes" id="UP000653305"/>
    </source>
</evidence>
<reference evidence="3" key="1">
    <citation type="submission" date="2020-07" db="EMBL/GenBank/DDBJ databases">
        <title>Ethylene signaling mediates host invasion by parasitic plants.</title>
        <authorList>
            <person name="Yoshida S."/>
        </authorList>
    </citation>
    <scope>NUCLEOTIDE SEQUENCE</scope>
    <source>
        <strain evidence="3">Okayama</strain>
    </source>
</reference>
<sequence length="104" mass="11238">MAAAKSTPAAAAAAEPEAPPRATGIQKLQPISPALAKFLGSAEASRTDAVKKIWEYIKSNNLQNPANKKEIYCDNKLKAIFDGKDKVNFQGVAKLLVNHFRKTT</sequence>
<dbReference type="AlphaFoldDB" id="A0A830AXH7"/>
<dbReference type="CDD" id="cd10567">
    <property type="entry name" value="SWIB-MDM2_like"/>
    <property type="match status" value="1"/>
</dbReference>
<evidence type="ECO:0000259" key="2">
    <source>
        <dbReference type="PROSITE" id="PS51925"/>
    </source>
</evidence>
<dbReference type="Proteomes" id="UP000653305">
    <property type="component" value="Unassembled WGS sequence"/>
</dbReference>
<evidence type="ECO:0000256" key="1">
    <source>
        <dbReference type="SAM" id="MobiDB-lite"/>
    </source>
</evidence>
<proteinExistence type="predicted"/>
<gene>
    <name evidence="3" type="ORF">PHJA_000081500</name>
</gene>
<name>A0A830AXH7_9LAMI</name>
<evidence type="ECO:0000313" key="3">
    <source>
        <dbReference type="EMBL" id="GFP79380.1"/>
    </source>
</evidence>
<dbReference type="PANTHER" id="PTHR13844">
    <property type="entry name" value="SWI/SNF-RELATED MATRIX-ASSOCIATED ACTIN-DEPENDENT REGULATOR OF CHROMATIN SUBFAMILY D"/>
    <property type="match status" value="1"/>
</dbReference>
<feature type="compositionally biased region" description="Low complexity" evidence="1">
    <location>
        <begin position="1"/>
        <end position="22"/>
    </location>
</feature>
<organism evidence="3 4">
    <name type="scientific">Phtheirospermum japonicum</name>
    <dbReference type="NCBI Taxonomy" id="374723"/>
    <lineage>
        <taxon>Eukaryota</taxon>
        <taxon>Viridiplantae</taxon>
        <taxon>Streptophyta</taxon>
        <taxon>Embryophyta</taxon>
        <taxon>Tracheophyta</taxon>
        <taxon>Spermatophyta</taxon>
        <taxon>Magnoliopsida</taxon>
        <taxon>eudicotyledons</taxon>
        <taxon>Gunneridae</taxon>
        <taxon>Pentapetalae</taxon>
        <taxon>asterids</taxon>
        <taxon>lamiids</taxon>
        <taxon>Lamiales</taxon>
        <taxon>Orobanchaceae</taxon>
        <taxon>Orobanchaceae incertae sedis</taxon>
        <taxon>Phtheirospermum</taxon>
    </lineage>
</organism>
<comment type="caution">
    <text evidence="3">The sequence shown here is derived from an EMBL/GenBank/DDBJ whole genome shotgun (WGS) entry which is preliminary data.</text>
</comment>
<keyword evidence="4" id="KW-1185">Reference proteome</keyword>
<accession>A0A830AXH7</accession>
<protein>
    <submittedName>
        <fullName evidence="3">Protein tri1</fullName>
    </submittedName>
</protein>
<dbReference type="PROSITE" id="PS51925">
    <property type="entry name" value="SWIB_MDM2"/>
    <property type="match status" value="1"/>
</dbReference>
<feature type="domain" description="DM2" evidence="2">
    <location>
        <begin position="24"/>
        <end position="102"/>
    </location>
</feature>
<dbReference type="EMBL" id="BMAC01000007">
    <property type="protein sequence ID" value="GFP79380.1"/>
    <property type="molecule type" value="Genomic_DNA"/>
</dbReference>
<feature type="region of interest" description="Disordered" evidence="1">
    <location>
        <begin position="1"/>
        <end position="24"/>
    </location>
</feature>
<dbReference type="InterPro" id="IPR019835">
    <property type="entry name" value="SWIB_domain"/>
</dbReference>
<dbReference type="OrthoDB" id="10251073at2759"/>
<dbReference type="SUPFAM" id="SSF47592">
    <property type="entry name" value="SWIB/MDM2 domain"/>
    <property type="match status" value="1"/>
</dbReference>
<dbReference type="Pfam" id="PF02201">
    <property type="entry name" value="SWIB"/>
    <property type="match status" value="1"/>
</dbReference>
<dbReference type="InterPro" id="IPR003121">
    <property type="entry name" value="SWIB_MDM2_domain"/>
</dbReference>
<dbReference type="SMART" id="SM00151">
    <property type="entry name" value="SWIB"/>
    <property type="match status" value="1"/>
</dbReference>